<sequence length="68" mass="7856">MNRNSTNAPKPPTLDERIRTDFPPGAIYNSPRKLMDTIYERRMRQISSDICSQSDWMETINDADAHAD</sequence>
<evidence type="ECO:0000313" key="3">
    <source>
        <dbReference type="Proteomes" id="UP001140074"/>
    </source>
</evidence>
<keyword evidence="3" id="KW-1185">Reference proteome</keyword>
<dbReference type="AlphaFoldDB" id="A0A9W8ICH6"/>
<protein>
    <submittedName>
        <fullName evidence="2">Uncharacterized protein</fullName>
    </submittedName>
</protein>
<name>A0A9W8ICH6_9FUNG</name>
<evidence type="ECO:0000256" key="1">
    <source>
        <dbReference type="SAM" id="MobiDB-lite"/>
    </source>
</evidence>
<gene>
    <name evidence="2" type="ORF">GGH94_006034</name>
</gene>
<organism evidence="2 3">
    <name type="scientific">Coemansia aciculifera</name>
    <dbReference type="NCBI Taxonomy" id="417176"/>
    <lineage>
        <taxon>Eukaryota</taxon>
        <taxon>Fungi</taxon>
        <taxon>Fungi incertae sedis</taxon>
        <taxon>Zoopagomycota</taxon>
        <taxon>Kickxellomycotina</taxon>
        <taxon>Kickxellomycetes</taxon>
        <taxon>Kickxellales</taxon>
        <taxon>Kickxellaceae</taxon>
        <taxon>Coemansia</taxon>
    </lineage>
</organism>
<reference evidence="2" key="1">
    <citation type="submission" date="2022-07" db="EMBL/GenBank/DDBJ databases">
        <title>Phylogenomic reconstructions and comparative analyses of Kickxellomycotina fungi.</title>
        <authorList>
            <person name="Reynolds N.K."/>
            <person name="Stajich J.E."/>
            <person name="Barry K."/>
            <person name="Grigoriev I.V."/>
            <person name="Crous P."/>
            <person name="Smith M.E."/>
        </authorList>
    </citation>
    <scope>NUCLEOTIDE SEQUENCE</scope>
    <source>
        <strain evidence="2">RSA 476</strain>
    </source>
</reference>
<accession>A0A9W8ICH6</accession>
<proteinExistence type="predicted"/>
<feature type="region of interest" description="Disordered" evidence="1">
    <location>
        <begin position="1"/>
        <end position="27"/>
    </location>
</feature>
<dbReference type="EMBL" id="JANBUY010000377">
    <property type="protein sequence ID" value="KAJ2859567.1"/>
    <property type="molecule type" value="Genomic_DNA"/>
</dbReference>
<comment type="caution">
    <text evidence="2">The sequence shown here is derived from an EMBL/GenBank/DDBJ whole genome shotgun (WGS) entry which is preliminary data.</text>
</comment>
<evidence type="ECO:0000313" key="2">
    <source>
        <dbReference type="EMBL" id="KAJ2859567.1"/>
    </source>
</evidence>
<dbReference type="Proteomes" id="UP001140074">
    <property type="component" value="Unassembled WGS sequence"/>
</dbReference>